<reference evidence="1" key="2">
    <citation type="journal article" date="2015" name="Fish Shellfish Immunol.">
        <title>Early steps in the European eel (Anguilla anguilla)-Vibrio vulnificus interaction in the gills: Role of the RtxA13 toxin.</title>
        <authorList>
            <person name="Callol A."/>
            <person name="Pajuelo D."/>
            <person name="Ebbesson L."/>
            <person name="Teles M."/>
            <person name="MacKenzie S."/>
            <person name="Amaro C."/>
        </authorList>
    </citation>
    <scope>NUCLEOTIDE SEQUENCE</scope>
</reference>
<dbReference type="AlphaFoldDB" id="A0A0E9T045"/>
<name>A0A0E9T045_ANGAN</name>
<dbReference type="EMBL" id="GBXM01062297">
    <property type="protein sequence ID" value="JAH46280.1"/>
    <property type="molecule type" value="Transcribed_RNA"/>
</dbReference>
<protein>
    <submittedName>
        <fullName evidence="1">Uncharacterized protein</fullName>
    </submittedName>
</protein>
<proteinExistence type="predicted"/>
<reference evidence="1" key="1">
    <citation type="submission" date="2014-11" db="EMBL/GenBank/DDBJ databases">
        <authorList>
            <person name="Amaro Gonzalez C."/>
        </authorList>
    </citation>
    <scope>NUCLEOTIDE SEQUENCE</scope>
</reference>
<organism evidence="1">
    <name type="scientific">Anguilla anguilla</name>
    <name type="common">European freshwater eel</name>
    <name type="synonym">Muraena anguilla</name>
    <dbReference type="NCBI Taxonomy" id="7936"/>
    <lineage>
        <taxon>Eukaryota</taxon>
        <taxon>Metazoa</taxon>
        <taxon>Chordata</taxon>
        <taxon>Craniata</taxon>
        <taxon>Vertebrata</taxon>
        <taxon>Euteleostomi</taxon>
        <taxon>Actinopterygii</taxon>
        <taxon>Neopterygii</taxon>
        <taxon>Teleostei</taxon>
        <taxon>Anguilliformes</taxon>
        <taxon>Anguillidae</taxon>
        <taxon>Anguilla</taxon>
    </lineage>
</organism>
<evidence type="ECO:0000313" key="1">
    <source>
        <dbReference type="EMBL" id="JAH46280.1"/>
    </source>
</evidence>
<sequence length="28" mass="3175">MLADLAFELSRARRLCVADYIVCSKCVK</sequence>
<accession>A0A0E9T045</accession>